<reference evidence="1 2" key="1">
    <citation type="submission" date="2015-04" db="EMBL/GenBank/DDBJ databases">
        <title>Complete Sequence for the Genome of the Thioalkalivibrio versutus D301.</title>
        <authorList>
            <person name="Mu T."/>
            <person name="Zhou J."/>
            <person name="Xu X."/>
        </authorList>
    </citation>
    <scope>NUCLEOTIDE SEQUENCE [LARGE SCALE GENOMIC DNA]</scope>
    <source>
        <strain evidence="1 2">D301</strain>
    </source>
</reference>
<sequence length="322" mass="35260">MCKTIRDVKTHLANPEFEIDEPLIGTYGAEVEEPKFGHNGVRYYPVHLWDYTGTIKAYAPEAGWPDIVDGAASKLHCGILLKPDRWGSSQAVIHPLPDLGPERSPMELLPAHVAPEIENLERLVDLFECLKTPAYRRFLEQVFRDDVFTRTFVTAPASGYCHHVETGGLLAHSLEVAEAVKAAVRGIEGIPSMFKEAAIITGLLHDAGKASLMGPDAKHYPRLRHQHEDLLEFALCGPLDSLKADNLDAASALWGTIKAYLTGNTYNMPLASLIRGADGASAQGSAIRIHGHAIKGAYWSKLGGRRPVWIPPQSVEPGILQR</sequence>
<keyword evidence="1" id="KW-0378">Hydrolase</keyword>
<proteinExistence type="predicted"/>
<dbReference type="KEGG" id="tvr:TVD_06160"/>
<protein>
    <submittedName>
        <fullName evidence="1">Metal-dependent phosphohydrolase</fullName>
    </submittedName>
</protein>
<dbReference type="RefSeq" id="WP_047251105.1">
    <property type="nucleotide sequence ID" value="NZ_CP011367.1"/>
</dbReference>
<keyword evidence="2" id="KW-1185">Reference proteome</keyword>
<evidence type="ECO:0000313" key="1">
    <source>
        <dbReference type="EMBL" id="AKJ94965.1"/>
    </source>
</evidence>
<dbReference type="STRING" id="106634.TVD_06160"/>
<accession>A0A0G3G171</accession>
<evidence type="ECO:0000313" key="2">
    <source>
        <dbReference type="Proteomes" id="UP000064201"/>
    </source>
</evidence>
<dbReference type="Proteomes" id="UP000064201">
    <property type="component" value="Chromosome"/>
</dbReference>
<dbReference type="EMBL" id="CP011367">
    <property type="protein sequence ID" value="AKJ94965.1"/>
    <property type="molecule type" value="Genomic_DNA"/>
</dbReference>
<gene>
    <name evidence="1" type="ORF">TVD_06160</name>
</gene>
<name>A0A0G3G171_9GAMM</name>
<dbReference type="Gene3D" id="1.10.3210.40">
    <property type="match status" value="1"/>
</dbReference>
<dbReference type="AlphaFoldDB" id="A0A0G3G171"/>
<dbReference type="GO" id="GO:0016787">
    <property type="term" value="F:hydrolase activity"/>
    <property type="evidence" value="ECO:0007669"/>
    <property type="project" value="UniProtKB-KW"/>
</dbReference>
<dbReference type="PATRIC" id="fig|106634.4.peg.1260"/>
<organism evidence="1 2">
    <name type="scientific">Thioalkalivibrio versutus</name>
    <dbReference type="NCBI Taxonomy" id="106634"/>
    <lineage>
        <taxon>Bacteria</taxon>
        <taxon>Pseudomonadati</taxon>
        <taxon>Pseudomonadota</taxon>
        <taxon>Gammaproteobacteria</taxon>
        <taxon>Chromatiales</taxon>
        <taxon>Ectothiorhodospiraceae</taxon>
        <taxon>Thioalkalivibrio</taxon>
    </lineage>
</organism>
<dbReference type="OrthoDB" id="6190309at2"/>